<keyword evidence="1 3" id="KW-0732">Signal</keyword>
<dbReference type="AlphaFoldDB" id="A0A418XB17"/>
<gene>
    <name evidence="5" type="ORF">D3879_16650</name>
</gene>
<name>A0A418XB17_9PSED</name>
<keyword evidence="2 5" id="KW-0456">Lyase</keyword>
<evidence type="ECO:0000256" key="1">
    <source>
        <dbReference type="ARBA" id="ARBA00022729"/>
    </source>
</evidence>
<accession>A0A418XB17</accession>
<dbReference type="Gene3D" id="1.50.10.100">
    <property type="entry name" value="Chondroitin AC/alginate lyase"/>
    <property type="match status" value="1"/>
</dbReference>
<dbReference type="Proteomes" id="UP000284021">
    <property type="component" value="Unassembled WGS sequence"/>
</dbReference>
<proteinExistence type="predicted"/>
<comment type="caution">
    <text evidence="5">The sequence shown here is derived from an EMBL/GenBank/DDBJ whole genome shotgun (WGS) entry which is preliminary data.</text>
</comment>
<dbReference type="InterPro" id="IPR008397">
    <property type="entry name" value="Alginate_lyase_dom"/>
</dbReference>
<protein>
    <submittedName>
        <fullName evidence="5">Mannuronate-specific alginate lyase</fullName>
        <ecNumber evidence="5">4.2.2.3</ecNumber>
    </submittedName>
</protein>
<evidence type="ECO:0000259" key="4">
    <source>
        <dbReference type="Pfam" id="PF05426"/>
    </source>
</evidence>
<dbReference type="EC" id="4.2.2.3" evidence="5"/>
<dbReference type="PROSITE" id="PS51257">
    <property type="entry name" value="PROKAR_LIPOPROTEIN"/>
    <property type="match status" value="1"/>
</dbReference>
<organism evidence="5 6">
    <name type="scientific">Pseudomonas cavernicola</name>
    <dbReference type="NCBI Taxonomy" id="2320866"/>
    <lineage>
        <taxon>Bacteria</taxon>
        <taxon>Pseudomonadati</taxon>
        <taxon>Pseudomonadota</taxon>
        <taxon>Gammaproteobacteria</taxon>
        <taxon>Pseudomonadales</taxon>
        <taxon>Pseudomonadaceae</taxon>
        <taxon>Pseudomonas</taxon>
    </lineage>
</organism>
<evidence type="ECO:0000256" key="3">
    <source>
        <dbReference type="SAM" id="SignalP"/>
    </source>
</evidence>
<dbReference type="EMBL" id="QYUR01000006">
    <property type="protein sequence ID" value="RJG09702.1"/>
    <property type="molecule type" value="Genomic_DNA"/>
</dbReference>
<reference evidence="5 6" key="1">
    <citation type="submission" date="2018-09" db="EMBL/GenBank/DDBJ databases">
        <authorList>
            <person name="Zhu H."/>
        </authorList>
    </citation>
    <scope>NUCLEOTIDE SEQUENCE [LARGE SCALE GENOMIC DNA]</scope>
    <source>
        <strain evidence="5 6">K1S02-6</strain>
    </source>
</reference>
<dbReference type="GO" id="GO:0042597">
    <property type="term" value="C:periplasmic space"/>
    <property type="evidence" value="ECO:0007669"/>
    <property type="project" value="InterPro"/>
</dbReference>
<dbReference type="SUPFAM" id="SSF48230">
    <property type="entry name" value="Chondroitin AC/alginate lyase"/>
    <property type="match status" value="1"/>
</dbReference>
<dbReference type="InterPro" id="IPR008929">
    <property type="entry name" value="Chondroitin_lyas"/>
</dbReference>
<sequence length="376" mass="42479">MKCLGGILQALYASALALAMLLGQGCSNDHEQGRVASHDLVPPGGFYLAAPVAKGAARDCPSTPEPYTGELFFPSKYEGSDSARDKLNKTAAAKYRKLTEDVRNLENGVNKWVGKYLEDGDPEYAECALEWLEEWADDDALLSKKYNHTGKSVRKWALGSISSAYLRLKFSRSEPLAGHGEQSRNIEKWFGKLADQVVRDWNAQPMERRNNHQYWAAWAVMASAVVLDRRDLFDWSVEQYRHGMAQVDAEGYLPLELSRQTRALAYHNYSMGPLMMIAVFAQANGLDLRTDNNGALQRLAERVEQGLHDPHLFKDKTGYPQELEDLQENSRFSWLEPYCVLYRCSTQTNAWRQSLEPLSTYRLGGDVTQLFNAQLP</sequence>
<evidence type="ECO:0000256" key="2">
    <source>
        <dbReference type="ARBA" id="ARBA00023239"/>
    </source>
</evidence>
<dbReference type="GO" id="GO:0045135">
    <property type="term" value="F:poly(beta-D-mannuronate) lyase activity"/>
    <property type="evidence" value="ECO:0007669"/>
    <property type="project" value="UniProtKB-EC"/>
</dbReference>
<feature type="signal peptide" evidence="3">
    <location>
        <begin position="1"/>
        <end position="19"/>
    </location>
</feature>
<dbReference type="RefSeq" id="WP_119955395.1">
    <property type="nucleotide sequence ID" value="NZ_QYUR01000006.1"/>
</dbReference>
<feature type="chain" id="PRO_5019518543" evidence="3">
    <location>
        <begin position="20"/>
        <end position="376"/>
    </location>
</feature>
<dbReference type="Pfam" id="PF05426">
    <property type="entry name" value="Alginate_lyase"/>
    <property type="match status" value="1"/>
</dbReference>
<dbReference type="NCBIfam" id="NF001467">
    <property type="entry name" value="PRK00325.1-2"/>
    <property type="match status" value="1"/>
</dbReference>
<keyword evidence="6" id="KW-1185">Reference proteome</keyword>
<feature type="domain" description="Alginate lyase" evidence="4">
    <location>
        <begin position="73"/>
        <end position="311"/>
    </location>
</feature>
<evidence type="ECO:0000313" key="5">
    <source>
        <dbReference type="EMBL" id="RJG09702.1"/>
    </source>
</evidence>
<dbReference type="OrthoDB" id="6972889at2"/>
<evidence type="ECO:0000313" key="6">
    <source>
        <dbReference type="Proteomes" id="UP000284021"/>
    </source>
</evidence>